<evidence type="ECO:0000313" key="3">
    <source>
        <dbReference type="Proteomes" id="UP000002215"/>
    </source>
</evidence>
<dbReference type="KEGG" id="cpi:Cpin_2896"/>
<reference evidence="3" key="1">
    <citation type="submission" date="2009-08" db="EMBL/GenBank/DDBJ databases">
        <title>The complete genome of Chitinophaga pinensis DSM 2588.</title>
        <authorList>
            <consortium name="US DOE Joint Genome Institute (JGI-PGF)"/>
            <person name="Lucas S."/>
            <person name="Copeland A."/>
            <person name="Lapidus A."/>
            <person name="Glavina del Rio T."/>
            <person name="Dalin E."/>
            <person name="Tice H."/>
            <person name="Bruce D."/>
            <person name="Goodwin L."/>
            <person name="Pitluck S."/>
            <person name="Kyrpides N."/>
            <person name="Mavromatis K."/>
            <person name="Ivanova N."/>
            <person name="Mikhailova N."/>
            <person name="Sims D."/>
            <person name="Meinche L."/>
            <person name="Brettin T."/>
            <person name="Detter J.C."/>
            <person name="Han C."/>
            <person name="Larimer F."/>
            <person name="Land M."/>
            <person name="Hauser L."/>
            <person name="Markowitz V."/>
            <person name="Cheng J.-F."/>
            <person name="Hugenholtz P."/>
            <person name="Woyke T."/>
            <person name="Wu D."/>
            <person name="Spring S."/>
            <person name="Klenk H.-P."/>
            <person name="Eisen J.A."/>
        </authorList>
    </citation>
    <scope>NUCLEOTIDE SEQUENCE [LARGE SCALE GENOMIC DNA]</scope>
    <source>
        <strain evidence="3">ATCC 43595 / DSM 2588 / LMG 13176 / NBRC 15968 / NCIMB 11800 / UQM 2034</strain>
    </source>
</reference>
<protein>
    <submittedName>
        <fullName evidence="2">Uncharacterized protein</fullName>
    </submittedName>
</protein>
<dbReference type="AlphaFoldDB" id="A0A979G3Y9"/>
<dbReference type="OrthoDB" id="669600at2"/>
<name>A0A979G3Y9_CHIPD</name>
<dbReference type="EMBL" id="CP001699">
    <property type="protein sequence ID" value="ACU60375.1"/>
    <property type="molecule type" value="Genomic_DNA"/>
</dbReference>
<gene>
    <name evidence="2" type="ordered locus">Cpin_2896</name>
</gene>
<feature type="transmembrane region" description="Helical" evidence="1">
    <location>
        <begin position="70"/>
        <end position="90"/>
    </location>
</feature>
<feature type="transmembrane region" description="Helical" evidence="1">
    <location>
        <begin position="157"/>
        <end position="178"/>
    </location>
</feature>
<sequence>MKTLQRKQITTSAAVIALIILVKWILPLGLNLLTIRLPDAARITLFLCFPHEVLDTIKYPLAMWTRSYTLSYIPLFSILFAVFLMIAFVQFRDKQKKLPLQVACYILLVSIVISIPTRIAYYQRAVKEYSSYVPPVDKGSGILALMDDFAQPAKPSLSLLITELAILLAYIGWAVWVLSRLYGDKTDDQSVNPDAR</sequence>
<keyword evidence="1" id="KW-1133">Transmembrane helix</keyword>
<keyword evidence="1" id="KW-0812">Transmembrane</keyword>
<dbReference type="RefSeq" id="WP_012790551.1">
    <property type="nucleotide sequence ID" value="NC_013132.1"/>
</dbReference>
<feature type="transmembrane region" description="Helical" evidence="1">
    <location>
        <begin position="102"/>
        <end position="121"/>
    </location>
</feature>
<dbReference type="Proteomes" id="UP000002215">
    <property type="component" value="Chromosome"/>
</dbReference>
<accession>A0A979G3Y9</accession>
<organism evidence="2 3">
    <name type="scientific">Chitinophaga pinensis (strain ATCC 43595 / DSM 2588 / LMG 13176 / NBRC 15968 / NCIMB 11800 / UQM 2034)</name>
    <dbReference type="NCBI Taxonomy" id="485918"/>
    <lineage>
        <taxon>Bacteria</taxon>
        <taxon>Pseudomonadati</taxon>
        <taxon>Bacteroidota</taxon>
        <taxon>Chitinophagia</taxon>
        <taxon>Chitinophagales</taxon>
        <taxon>Chitinophagaceae</taxon>
        <taxon>Chitinophaga</taxon>
    </lineage>
</organism>
<feature type="transmembrane region" description="Helical" evidence="1">
    <location>
        <begin position="12"/>
        <end position="30"/>
    </location>
</feature>
<evidence type="ECO:0000313" key="2">
    <source>
        <dbReference type="EMBL" id="ACU60375.1"/>
    </source>
</evidence>
<reference evidence="2 3" key="2">
    <citation type="journal article" date="2010" name="Stand. Genomic Sci.">
        <title>Complete genome sequence of Chitinophaga pinensis type strain (UQM 2034).</title>
        <authorList>
            <person name="Glavina Del Rio T."/>
            <person name="Abt B."/>
            <person name="Spring S."/>
            <person name="Lapidus A."/>
            <person name="Nolan M."/>
            <person name="Tice H."/>
            <person name="Copeland A."/>
            <person name="Cheng J.F."/>
            <person name="Chen F."/>
            <person name="Bruce D."/>
            <person name="Goodwin L."/>
            <person name="Pitluck S."/>
            <person name="Ivanova N."/>
            <person name="Mavromatis K."/>
            <person name="Mikhailova N."/>
            <person name="Pati A."/>
            <person name="Chen A."/>
            <person name="Palaniappan K."/>
            <person name="Land M."/>
            <person name="Hauser L."/>
            <person name="Chang Y.J."/>
            <person name="Jeffries C.D."/>
            <person name="Chain P."/>
            <person name="Saunders E."/>
            <person name="Detter J.C."/>
            <person name="Brettin T."/>
            <person name="Rohde M."/>
            <person name="Goker M."/>
            <person name="Bristow J."/>
            <person name="Eisen J.A."/>
            <person name="Markowitz V."/>
            <person name="Hugenholtz P."/>
            <person name="Kyrpides N.C."/>
            <person name="Klenk H.P."/>
            <person name="Lucas S."/>
        </authorList>
    </citation>
    <scope>NUCLEOTIDE SEQUENCE [LARGE SCALE GENOMIC DNA]</scope>
    <source>
        <strain evidence="3">ATCC 43595 / DSM 2588 / LMG 13176 / NBRC 15968 / NCIMB 11800 / UQM 2034</strain>
    </source>
</reference>
<evidence type="ECO:0000256" key="1">
    <source>
        <dbReference type="SAM" id="Phobius"/>
    </source>
</evidence>
<keyword evidence="1" id="KW-0472">Membrane</keyword>
<proteinExistence type="predicted"/>